<reference evidence="2 3" key="1">
    <citation type="submission" date="2016-10" db="EMBL/GenBank/DDBJ databases">
        <authorList>
            <person name="de Groot N.N."/>
        </authorList>
    </citation>
    <scope>NUCLEOTIDE SEQUENCE [LARGE SCALE GENOMIC DNA]</scope>
    <source>
        <strain evidence="2 3">DSM 12130</strain>
    </source>
</reference>
<feature type="domain" description="Cyclic nucleotide-binding" evidence="1">
    <location>
        <begin position="866"/>
        <end position="963"/>
    </location>
</feature>
<dbReference type="SUPFAM" id="SSF51206">
    <property type="entry name" value="cAMP-binding domain-like"/>
    <property type="match status" value="1"/>
</dbReference>
<dbReference type="Pfam" id="PF00027">
    <property type="entry name" value="cNMP_binding"/>
    <property type="match status" value="1"/>
</dbReference>
<protein>
    <submittedName>
        <fullName evidence="2">Cyclic nucleotide-binding domain-containing protein</fullName>
    </submittedName>
</protein>
<dbReference type="InterPro" id="IPR018490">
    <property type="entry name" value="cNMP-bd_dom_sf"/>
</dbReference>
<dbReference type="SMART" id="SM00100">
    <property type="entry name" value="cNMP"/>
    <property type="match status" value="1"/>
</dbReference>
<evidence type="ECO:0000313" key="3">
    <source>
        <dbReference type="Proteomes" id="UP000199073"/>
    </source>
</evidence>
<dbReference type="Proteomes" id="UP000199073">
    <property type="component" value="Unassembled WGS sequence"/>
</dbReference>
<dbReference type="EMBL" id="FNJI01000001">
    <property type="protein sequence ID" value="SDO39621.1"/>
    <property type="molecule type" value="Genomic_DNA"/>
</dbReference>
<dbReference type="Gene3D" id="1.25.10.10">
    <property type="entry name" value="Leucine-rich Repeat Variant"/>
    <property type="match status" value="1"/>
</dbReference>
<name>A0A1H0J8G0_9BACT</name>
<dbReference type="InterPro" id="IPR014710">
    <property type="entry name" value="RmlC-like_jellyroll"/>
</dbReference>
<dbReference type="SUPFAM" id="SSF48371">
    <property type="entry name" value="ARM repeat"/>
    <property type="match status" value="1"/>
</dbReference>
<gene>
    <name evidence="2" type="ORF">SAMN05660330_00176</name>
</gene>
<evidence type="ECO:0000259" key="1">
    <source>
        <dbReference type="PROSITE" id="PS50042"/>
    </source>
</evidence>
<dbReference type="CDD" id="cd00038">
    <property type="entry name" value="CAP_ED"/>
    <property type="match status" value="1"/>
</dbReference>
<sequence length="1118" mass="126228">MALINVQKRGVEALKLFNNSITTRRLYPPEAPQVSNAASLGFEGVQQYVADFGSLSFSLERNASFVADHELSPEILDSFPNLVVYRHLRHLGYSAIVIDETVDRFTYNQIVDAFSVTAEKIARQGGGTQLITNMGLRKYFQQSDDNLGGAAKAQSDLAAHAKKKVVVRPELIGCLLGEDERPLVQEELKEKMRSVQGATEVVVAAVSYVLQSIHQQKRIYPSRLFSKMIENSGMMIDQAMVDKVAGSLGNDLSANLKNTALCVVLCQNFPGNFGLQLYNSLISRLTFDRFGRVVGILRIQLERLKIGGEQEAQRVVLQRVLERLFETDRGKQYQKREKTRHIIDDGERERRKKRLEVQLGSLVGGNLQSLESIELLRHLPRAVSKLLKGENRAYVPKILKYLVSYYYQNKNRNLLPWLECVFELTEKIMESGNQKLLNPLAEILRDSAQSAAFGEELFEKNIIILQEVMYSYWKKEEFRQGDAILALLYQLRAGQIKNAVGYRKVVANVQDNFIDRTILPNLLQQCLLDHTDESLIYRMVLQGPVAIRFMVDSLIEEELTENRIKIIDILTSVRTFVPVVVRERLKDHMPWYGKRNLIKLLGETGKEEDAQLTLPYLQHRDYRVQREAFLCIYKIGGRHRKRLLLAGLDGAPELVMINIVEALEEFCDDEVALKLGTILPDFMHISETEREQFLVTVMTTLGHCRCTAALDVLETFLDTKGQKTARSVPGHLWDMAEEKCDSLRTALKEETKAGVKAASRIRKSALRQAAAVGRDGRASALFGPSIEKTVQELVAGGENEQAQNLLLELIAVNVDKKNFNRAEKIREWLVEIDESALVLIMRAVELIEQGKREADREDHLEVWSKLYDALDTEEFCELFGAMIHRKYDPGQRIVTQGTSMKSFVFIDKGRANVSFDLNGEEVLLTTVERGGCLGAETRLEPSNWTISATSVGACRVSVLPFERVAQWEESCPRLIDKIKQFCADFRSTGTMIEENSLDRRAHERFAADGKVRAMLLDSRDRRTGGQIIGDIKDISAGGMAFEIVAKHNKEGKTLWGARMLFQFLDVSFESSTAEVAGDVIAVKFIPGAADGEELLSVHVRFDAVLHADILERIQDVRV</sequence>
<dbReference type="InterPro" id="IPR011989">
    <property type="entry name" value="ARM-like"/>
</dbReference>
<accession>A0A1H0J8G0</accession>
<keyword evidence="3" id="KW-1185">Reference proteome</keyword>
<dbReference type="InterPro" id="IPR000595">
    <property type="entry name" value="cNMP-bd_dom"/>
</dbReference>
<dbReference type="Gene3D" id="2.60.120.10">
    <property type="entry name" value="Jelly Rolls"/>
    <property type="match status" value="1"/>
</dbReference>
<dbReference type="PROSITE" id="PS50042">
    <property type="entry name" value="CNMP_BINDING_3"/>
    <property type="match status" value="1"/>
</dbReference>
<organism evidence="2 3">
    <name type="scientific">Desulforhopalus singaporensis</name>
    <dbReference type="NCBI Taxonomy" id="91360"/>
    <lineage>
        <taxon>Bacteria</taxon>
        <taxon>Pseudomonadati</taxon>
        <taxon>Thermodesulfobacteriota</taxon>
        <taxon>Desulfobulbia</taxon>
        <taxon>Desulfobulbales</taxon>
        <taxon>Desulfocapsaceae</taxon>
        <taxon>Desulforhopalus</taxon>
    </lineage>
</organism>
<proteinExistence type="predicted"/>
<dbReference type="InterPro" id="IPR016024">
    <property type="entry name" value="ARM-type_fold"/>
</dbReference>
<dbReference type="AlphaFoldDB" id="A0A1H0J8G0"/>
<evidence type="ECO:0000313" key="2">
    <source>
        <dbReference type="EMBL" id="SDO39621.1"/>
    </source>
</evidence>
<dbReference type="STRING" id="91360.SAMN05660330_00176"/>